<keyword evidence="7" id="KW-1278">Translocase</keyword>
<evidence type="ECO:0000256" key="2">
    <source>
        <dbReference type="ARBA" id="ARBA00006024"/>
    </source>
</evidence>
<dbReference type="InterPro" id="IPR023298">
    <property type="entry name" value="ATPase_P-typ_TM_dom_sf"/>
</dbReference>
<dbReference type="SUPFAM" id="SSF55008">
    <property type="entry name" value="HMA, heavy metal-associated domain"/>
    <property type="match status" value="2"/>
</dbReference>
<feature type="domain" description="HMA" evidence="11">
    <location>
        <begin position="274"/>
        <end position="340"/>
    </location>
</feature>
<dbReference type="InterPro" id="IPR001757">
    <property type="entry name" value="P_typ_ATPase"/>
</dbReference>
<dbReference type="PROSITE" id="PS01229">
    <property type="entry name" value="COF_2"/>
    <property type="match status" value="1"/>
</dbReference>
<evidence type="ECO:0000256" key="4">
    <source>
        <dbReference type="ARBA" id="ARBA00022723"/>
    </source>
</evidence>
<keyword evidence="8 10" id="KW-1133">Transmembrane helix</keyword>
<dbReference type="InterPro" id="IPR036412">
    <property type="entry name" value="HAD-like_sf"/>
</dbReference>
<feature type="transmembrane region" description="Helical" evidence="10">
    <location>
        <begin position="513"/>
        <end position="531"/>
    </location>
</feature>
<dbReference type="NCBIfam" id="TIGR01494">
    <property type="entry name" value="ATPase_P-type"/>
    <property type="match status" value="2"/>
</dbReference>
<dbReference type="InterPro" id="IPR059000">
    <property type="entry name" value="ATPase_P-type_domA"/>
</dbReference>
<dbReference type="NCBIfam" id="TIGR01525">
    <property type="entry name" value="ATPase-IB_hvy"/>
    <property type="match status" value="1"/>
</dbReference>
<dbReference type="Pfam" id="PF00403">
    <property type="entry name" value="HMA"/>
    <property type="match status" value="1"/>
</dbReference>
<dbReference type="Gene3D" id="3.40.1110.10">
    <property type="entry name" value="Calcium-transporting ATPase, cytoplasmic domain N"/>
    <property type="match status" value="1"/>
</dbReference>
<feature type="transmembrane region" description="Helical" evidence="10">
    <location>
        <begin position="796"/>
        <end position="824"/>
    </location>
</feature>
<evidence type="ECO:0000256" key="5">
    <source>
        <dbReference type="ARBA" id="ARBA00022741"/>
    </source>
</evidence>
<keyword evidence="4 10" id="KW-0479">Metal-binding</keyword>
<keyword evidence="9 10" id="KW-0472">Membrane</keyword>
<dbReference type="Proteomes" id="UP000790833">
    <property type="component" value="Unassembled WGS sequence"/>
</dbReference>
<dbReference type="Pfam" id="PF00702">
    <property type="entry name" value="Hydrolase"/>
    <property type="match status" value="1"/>
</dbReference>
<evidence type="ECO:0000313" key="13">
    <source>
        <dbReference type="Proteomes" id="UP000790833"/>
    </source>
</evidence>
<dbReference type="SFLD" id="SFLDG00002">
    <property type="entry name" value="C1.7:_P-type_atpase_like"/>
    <property type="match status" value="1"/>
</dbReference>
<evidence type="ECO:0000259" key="11">
    <source>
        <dbReference type="PROSITE" id="PS50846"/>
    </source>
</evidence>
<dbReference type="SUPFAM" id="SSF81665">
    <property type="entry name" value="Calcium ATPase, transmembrane domain M"/>
    <property type="match status" value="1"/>
</dbReference>
<dbReference type="PROSITE" id="PS50846">
    <property type="entry name" value="HMA_2"/>
    <property type="match status" value="2"/>
</dbReference>
<proteinExistence type="inferred from homology"/>
<dbReference type="PANTHER" id="PTHR43520:SF32">
    <property type="entry name" value="COPPER RESISTANCE P-TYPE ATPASE (EUROFUNG)"/>
    <property type="match status" value="1"/>
</dbReference>
<dbReference type="SFLD" id="SFLDF00027">
    <property type="entry name" value="p-type_atpase"/>
    <property type="match status" value="1"/>
</dbReference>
<sequence>MKKFTILLSNIHCSECETKVKSILSSFYDLVSINDNKVLAVDWNNGQMYVIFNDSRVELLVNDRSFLFKTKKIITALKRGGFIVESWEVTRNGIIETSSSFNPKLMKTKKALEGGFYDIVKFFQNVQDEKDQKRHRESCPTCKTNFNSKEGDDEKKSKKNKKDRPVSSLLEFDCASSTATLAEPENHYEAIFAVQGMTCSACSNSIMDKLGQIFGSEVKMKALAPKYSVNLIENTVMVMIENKQLINQITEGIEELGFDAQLIELLPVRTTIKTKVTAMIGGMTCAACSNSILAAVDELSFVYESAIDLVSKSGSFIIEDGPNHLNLLQTTVEDCGFEYELVSTENINFTLGEMKSRTVRITVEGMCCEECPELITDYLKSFGDAIVLEDEATLNNPIIKFTYIPGGEITVRSIIKDLNHLTLSKEGGFVVDYAQKAKFNCHLTSEETIDERLKKMSRRELHNILIRLSIASVLAIPTFIFGIVGMALLPKSNGFRKWTEHPIWAGNTSRNNWILLFLSTPVYFFAADIFHKKAIMEMKAIWWNNSSWKRRLFKFGSMNLLMSLGTSVAYFSSIVLLCLSSQQKKSPEGEMGSHTTYFDAVVFLTFFLLIGKVLESISKIKTAEAISTLSSLKKTTANMVTLKDGKYGDDEDINVKLLEIGDYVKISAGDSPPIDCVIVEGTSNFDESALTGESIPITRSPGHQIFTGTINTGGNVVIAKVLTLEGESLLDQIVKTVRDGQMKKAPIQRVADGITGYFVPIIVLLAVLTWIIWLILGLSNALPKSYLDIDTGGWSFWSLQFAIAVFVVACPCGIGLAAPTALFVGSGLACKHGILAKGGGASFQDGAKTNVVCFDKTGTLTYGETKITDYMLVMQKSLRRLEKVVTLMAIQLSRDLEVSSKHPLARAVKHFAEAKYHKLAANKVPEVTTLPGLGLRGKIVVDMTEGKTIWTECQPKEVILGNEKLMMEYNVEMTADVTNLLTQWKSEQKSVILLAVTCPKLFGDDMFHLIMCMACRDEVRKEAKDVIAYLTKNLNMECWMITGDNSLTAQAIGKELGIVNIVSEVLPSEKEAQIKKIQAKDPKNVVAMIGDGINDAPALSLADVGISLSSGADLAVNSSDFILLNKTHPLISIVTLFDLCQVVFRRVKFNFGWALIYNVIGVPIAAGVIYPFHNSRLDPVWASVAMALSSLSVVTSSLLLKLYRSKLRPSDFVRDEQSKVQVKGTIICV</sequence>
<dbReference type="PRINTS" id="PR00119">
    <property type="entry name" value="CATATPASE"/>
</dbReference>
<dbReference type="Gene3D" id="3.30.70.100">
    <property type="match status" value="2"/>
</dbReference>
<evidence type="ECO:0000256" key="8">
    <source>
        <dbReference type="ARBA" id="ARBA00022989"/>
    </source>
</evidence>
<dbReference type="GO" id="GO:0055070">
    <property type="term" value="P:copper ion homeostasis"/>
    <property type="evidence" value="ECO:0007669"/>
    <property type="project" value="TreeGrafter"/>
</dbReference>
<dbReference type="AlphaFoldDB" id="A0A9P8AKM0"/>
<dbReference type="InterPro" id="IPR018303">
    <property type="entry name" value="ATPase_P-typ_P_site"/>
</dbReference>
<feature type="transmembrane region" description="Helical" evidence="10">
    <location>
        <begin position="754"/>
        <end position="776"/>
    </location>
</feature>
<keyword evidence="13" id="KW-1185">Reference proteome</keyword>
<dbReference type="GeneID" id="66113452"/>
<evidence type="ECO:0000256" key="1">
    <source>
        <dbReference type="ARBA" id="ARBA00004141"/>
    </source>
</evidence>
<dbReference type="GO" id="GO:0005507">
    <property type="term" value="F:copper ion binding"/>
    <property type="evidence" value="ECO:0007669"/>
    <property type="project" value="TreeGrafter"/>
</dbReference>
<dbReference type="Pfam" id="PF00122">
    <property type="entry name" value="E1-E2_ATPase"/>
    <property type="match status" value="1"/>
</dbReference>
<evidence type="ECO:0000256" key="7">
    <source>
        <dbReference type="ARBA" id="ARBA00022967"/>
    </source>
</evidence>
<dbReference type="GO" id="GO:0043682">
    <property type="term" value="F:P-type divalent copper transporter activity"/>
    <property type="evidence" value="ECO:0007669"/>
    <property type="project" value="TreeGrafter"/>
</dbReference>
<dbReference type="SUPFAM" id="SSF56784">
    <property type="entry name" value="HAD-like"/>
    <property type="match status" value="1"/>
</dbReference>
<dbReference type="CDD" id="cd02094">
    <property type="entry name" value="P-type_ATPase_Cu-like"/>
    <property type="match status" value="1"/>
</dbReference>
<dbReference type="CDD" id="cd00371">
    <property type="entry name" value="HMA"/>
    <property type="match status" value="2"/>
</dbReference>
<dbReference type="SUPFAM" id="SSF81653">
    <property type="entry name" value="Calcium ATPase, transduction domain A"/>
    <property type="match status" value="1"/>
</dbReference>
<feature type="transmembrane region" description="Helical" evidence="10">
    <location>
        <begin position="464"/>
        <end position="489"/>
    </location>
</feature>
<dbReference type="OrthoDB" id="432719at2759"/>
<evidence type="ECO:0000313" key="12">
    <source>
        <dbReference type="EMBL" id="KAG7196067.1"/>
    </source>
</evidence>
<keyword evidence="3 10" id="KW-0812">Transmembrane</keyword>
<evidence type="ECO:0000256" key="3">
    <source>
        <dbReference type="ARBA" id="ARBA00022692"/>
    </source>
</evidence>
<dbReference type="RefSeq" id="XP_043051612.1">
    <property type="nucleotide sequence ID" value="XM_043190935.1"/>
</dbReference>
<feature type="transmembrane region" description="Helical" evidence="10">
    <location>
        <begin position="597"/>
        <end position="614"/>
    </location>
</feature>
<dbReference type="InterPro" id="IPR006121">
    <property type="entry name" value="HMA_dom"/>
</dbReference>
<comment type="subcellular location">
    <subcellularLocation>
        <location evidence="1">Membrane</location>
        <topology evidence="1">Multi-pass membrane protein</topology>
    </subcellularLocation>
</comment>
<dbReference type="SFLD" id="SFLDS00003">
    <property type="entry name" value="Haloacid_Dehalogenase"/>
    <property type="match status" value="1"/>
</dbReference>
<reference evidence="12" key="1">
    <citation type="submission" date="2021-03" db="EMBL/GenBank/DDBJ databases">
        <authorList>
            <person name="Palmer J.M."/>
        </authorList>
    </citation>
    <scope>NUCLEOTIDE SEQUENCE</scope>
    <source>
        <strain evidence="12">ARV_011</strain>
    </source>
</reference>
<gene>
    <name evidence="12" type="ORF">KQ657_000078</name>
</gene>
<comment type="caution">
    <text evidence="12">The sequence shown here is derived from an EMBL/GenBank/DDBJ whole genome shotgun (WGS) entry which is preliminary data.</text>
</comment>
<dbReference type="InterPro" id="IPR036163">
    <property type="entry name" value="HMA_dom_sf"/>
</dbReference>
<dbReference type="PANTHER" id="PTHR43520">
    <property type="entry name" value="ATP7, ISOFORM B"/>
    <property type="match status" value="1"/>
</dbReference>
<feature type="transmembrane region" description="Helical" evidence="10">
    <location>
        <begin position="1151"/>
        <end position="1173"/>
    </location>
</feature>
<dbReference type="InterPro" id="IPR008250">
    <property type="entry name" value="ATPase_P-typ_transduc_dom_A_sf"/>
</dbReference>
<dbReference type="PROSITE" id="PS00154">
    <property type="entry name" value="ATPASE_E1_E2"/>
    <property type="match status" value="1"/>
</dbReference>
<dbReference type="GO" id="GO:0016887">
    <property type="term" value="F:ATP hydrolysis activity"/>
    <property type="evidence" value="ECO:0007669"/>
    <property type="project" value="InterPro"/>
</dbReference>
<dbReference type="InterPro" id="IPR023299">
    <property type="entry name" value="ATPase_P-typ_cyto_dom_N"/>
</dbReference>
<dbReference type="Gene3D" id="2.70.150.10">
    <property type="entry name" value="Calcium-transporting ATPase, cytoplasmic transduction domain A"/>
    <property type="match status" value="1"/>
</dbReference>
<evidence type="ECO:0000256" key="10">
    <source>
        <dbReference type="RuleBase" id="RU362081"/>
    </source>
</evidence>
<accession>A0A9P8AKM0</accession>
<dbReference type="InterPro" id="IPR023214">
    <property type="entry name" value="HAD_sf"/>
</dbReference>
<comment type="similarity">
    <text evidence="2 10">Belongs to the cation transport ATPase (P-type) (TC 3.A.3) family. Type IB subfamily.</text>
</comment>
<feature type="transmembrane region" description="Helical" evidence="10">
    <location>
        <begin position="552"/>
        <end position="577"/>
    </location>
</feature>
<keyword evidence="5 10" id="KW-0547">Nucleotide-binding</keyword>
<dbReference type="GO" id="GO:0016020">
    <property type="term" value="C:membrane"/>
    <property type="evidence" value="ECO:0007669"/>
    <property type="project" value="UniProtKB-SubCell"/>
</dbReference>
<organism evidence="12 13">
    <name type="scientific">Scheffersomyces spartinae</name>
    <dbReference type="NCBI Taxonomy" id="45513"/>
    <lineage>
        <taxon>Eukaryota</taxon>
        <taxon>Fungi</taxon>
        <taxon>Dikarya</taxon>
        <taxon>Ascomycota</taxon>
        <taxon>Saccharomycotina</taxon>
        <taxon>Pichiomycetes</taxon>
        <taxon>Debaryomycetaceae</taxon>
        <taxon>Scheffersomyces</taxon>
    </lineage>
</organism>
<dbReference type="Gene3D" id="3.40.50.1000">
    <property type="entry name" value="HAD superfamily/HAD-like"/>
    <property type="match status" value="1"/>
</dbReference>
<feature type="domain" description="HMA" evidence="11">
    <location>
        <begin position="188"/>
        <end position="261"/>
    </location>
</feature>
<evidence type="ECO:0000256" key="9">
    <source>
        <dbReference type="ARBA" id="ARBA00023136"/>
    </source>
</evidence>
<protein>
    <recommendedName>
        <fullName evidence="11">HMA domain-containing protein</fullName>
    </recommendedName>
</protein>
<dbReference type="GO" id="GO:0005524">
    <property type="term" value="F:ATP binding"/>
    <property type="evidence" value="ECO:0007669"/>
    <property type="project" value="UniProtKB-UniRule"/>
</dbReference>
<feature type="transmembrane region" description="Helical" evidence="10">
    <location>
        <begin position="1179"/>
        <end position="1200"/>
    </location>
</feature>
<dbReference type="InterPro" id="IPR027256">
    <property type="entry name" value="P-typ_ATPase_IB"/>
</dbReference>
<dbReference type="InterPro" id="IPR044492">
    <property type="entry name" value="P_typ_ATPase_HD_dom"/>
</dbReference>
<name>A0A9P8AKM0_9ASCO</name>
<keyword evidence="6 10" id="KW-0067">ATP-binding</keyword>
<dbReference type="EMBL" id="JAHMUF010000001">
    <property type="protein sequence ID" value="KAG7196067.1"/>
    <property type="molecule type" value="Genomic_DNA"/>
</dbReference>
<evidence type="ECO:0000256" key="6">
    <source>
        <dbReference type="ARBA" id="ARBA00022840"/>
    </source>
</evidence>